<feature type="chain" id="PRO_5046962938" evidence="1">
    <location>
        <begin position="17"/>
        <end position="694"/>
    </location>
</feature>
<proteinExistence type="predicted"/>
<dbReference type="SUPFAM" id="SSF53092">
    <property type="entry name" value="Creatinase/prolidase N-terminal domain"/>
    <property type="match status" value="1"/>
</dbReference>
<dbReference type="Pfam" id="PF01321">
    <property type="entry name" value="Creatinase_N"/>
    <property type="match status" value="1"/>
</dbReference>
<dbReference type="SUPFAM" id="SSF55920">
    <property type="entry name" value="Creatinase/aminopeptidase"/>
    <property type="match status" value="1"/>
</dbReference>
<feature type="domain" description="Creatinase N-terminal" evidence="3">
    <location>
        <begin position="47"/>
        <end position="168"/>
    </location>
</feature>
<dbReference type="PANTHER" id="PTHR43763">
    <property type="entry name" value="XAA-PRO AMINOPEPTIDASE 1"/>
    <property type="match status" value="1"/>
</dbReference>
<evidence type="ECO:0000313" key="6">
    <source>
        <dbReference type="RefSeq" id="XP_052748415.1"/>
    </source>
</evidence>
<name>A0ABM3MAF8_GALME</name>
<dbReference type="InterPro" id="IPR029149">
    <property type="entry name" value="Creatin/AminoP/Spt16_N"/>
</dbReference>
<dbReference type="Gene3D" id="3.90.230.10">
    <property type="entry name" value="Creatinase/methionine aminopeptidase superfamily"/>
    <property type="match status" value="1"/>
</dbReference>
<dbReference type="RefSeq" id="XP_052748415.1">
    <property type="nucleotide sequence ID" value="XM_052892455.1"/>
</dbReference>
<dbReference type="Gene3D" id="3.40.350.10">
    <property type="entry name" value="Creatinase/prolidase N-terminal domain"/>
    <property type="match status" value="2"/>
</dbReference>
<dbReference type="Proteomes" id="UP001652740">
    <property type="component" value="Unplaced"/>
</dbReference>
<evidence type="ECO:0000259" key="2">
    <source>
        <dbReference type="Pfam" id="PF00557"/>
    </source>
</evidence>
<dbReference type="InterPro" id="IPR050422">
    <property type="entry name" value="X-Pro_aminopeptidase_P"/>
</dbReference>
<dbReference type="Pfam" id="PF00557">
    <property type="entry name" value="Peptidase_M24"/>
    <property type="match status" value="1"/>
</dbReference>
<reference evidence="6" key="1">
    <citation type="submission" date="2025-08" db="UniProtKB">
        <authorList>
            <consortium name="RefSeq"/>
        </authorList>
    </citation>
    <scope>IDENTIFICATION</scope>
    <source>
        <tissue evidence="6">Whole larvae</tissue>
    </source>
</reference>
<dbReference type="InterPro" id="IPR000994">
    <property type="entry name" value="Pept_M24"/>
</dbReference>
<dbReference type="InterPro" id="IPR032416">
    <property type="entry name" value="Peptidase_M24_C"/>
</dbReference>
<dbReference type="GeneID" id="113518683"/>
<accession>A0ABM3MAF8</accession>
<evidence type="ECO:0000256" key="1">
    <source>
        <dbReference type="SAM" id="SignalP"/>
    </source>
</evidence>
<evidence type="ECO:0000259" key="4">
    <source>
        <dbReference type="Pfam" id="PF16188"/>
    </source>
</evidence>
<dbReference type="InterPro" id="IPR000587">
    <property type="entry name" value="Creatinase_N"/>
</dbReference>
<dbReference type="Pfam" id="PF16189">
    <property type="entry name" value="Creatinase_N_2"/>
    <property type="match status" value="1"/>
</dbReference>
<dbReference type="PANTHER" id="PTHR43763:SF20">
    <property type="entry name" value="XAA-PRO AMINOPEPTIDASE APEPP"/>
    <property type="match status" value="1"/>
</dbReference>
<evidence type="ECO:0000313" key="5">
    <source>
        <dbReference type="Proteomes" id="UP001652740"/>
    </source>
</evidence>
<feature type="domain" description="Peptidase M24" evidence="2">
    <location>
        <begin position="366"/>
        <end position="581"/>
    </location>
</feature>
<keyword evidence="5" id="KW-1185">Reference proteome</keyword>
<feature type="signal peptide" evidence="1">
    <location>
        <begin position="1"/>
        <end position="16"/>
    </location>
</feature>
<keyword evidence="1" id="KW-0732">Signal</keyword>
<evidence type="ECO:0000259" key="3">
    <source>
        <dbReference type="Pfam" id="PF01321"/>
    </source>
</evidence>
<protein>
    <submittedName>
        <fullName evidence="6">Xaa-Pro aminopeptidase ApepP-like isoform X1</fullName>
    </submittedName>
</protein>
<gene>
    <name evidence="6" type="primary">LOC113518683</name>
</gene>
<dbReference type="Pfam" id="PF16188">
    <property type="entry name" value="Peptidase_M24_C"/>
    <property type="match status" value="1"/>
</dbReference>
<dbReference type="InterPro" id="IPR036005">
    <property type="entry name" value="Creatinase/aminopeptidase-like"/>
</dbReference>
<organism evidence="5 6">
    <name type="scientific">Galleria mellonella</name>
    <name type="common">Greater wax moth</name>
    <dbReference type="NCBI Taxonomy" id="7137"/>
    <lineage>
        <taxon>Eukaryota</taxon>
        <taxon>Metazoa</taxon>
        <taxon>Ecdysozoa</taxon>
        <taxon>Arthropoda</taxon>
        <taxon>Hexapoda</taxon>
        <taxon>Insecta</taxon>
        <taxon>Pterygota</taxon>
        <taxon>Neoptera</taxon>
        <taxon>Endopterygota</taxon>
        <taxon>Lepidoptera</taxon>
        <taxon>Glossata</taxon>
        <taxon>Ditrysia</taxon>
        <taxon>Pyraloidea</taxon>
        <taxon>Pyralidae</taxon>
        <taxon>Galleriinae</taxon>
        <taxon>Galleria</taxon>
    </lineage>
</organism>
<feature type="domain" description="Peptidase M24 C-terminal" evidence="4">
    <location>
        <begin position="605"/>
        <end position="668"/>
    </location>
</feature>
<sequence>MLGLTYFLVTISLVYGQIRHFNWAEPDGATYDVVDTTRNTIGNSLERLTSMRQVLADYKVDAYIVPTSDAHDSQYLSPADARREWLSGLSGSSGTLVVTANEALLWTDARYFTQFEMQVDTSLWTLMRQGTDPSIQNWLTSNMALDSVVAVDPTTYTRNAWIPLETALKASNVTLEAISENLVDIARTNIGDPPPPRPNNDLIALTVDFTGRRSSDKIAELLSQIRSAGASALVLTALDDIAYTLNLRGSDIPYNPVFFSYLIIKDNVSSPENVILFWGNGVLHSNISDHLQSEGLQIQTRDYSDIFNYLSQYSNSLPIDSTIWLTNDASHAIFLAAESGNVNIRSTLSPVALIKCVKNDVELQGFRNAHIKDGVALVRGLRWVEEQVAAGANITEIDVSDKLEEFRRMEVDSHGPSFATIAGAGKNGAVIHYKPPLEGSRVIGRNDMLLVDSGGQYKDGTTDITRTRHMSASPTDAQRMTFTRVMKGQISLATVVFPRGTVGHTLESFARRSLWEVGLNYGHGTGHGLGHFLNVHEGPSWILSGPSSTDPGIVEKMIFSNEPGYYEVEEYGIRHEDVVEVIAVTKDADHIHAESIVGDFGGAGALGFHTISLVPHQTACLDVKLLDDLEIKYLNDYHARVLATIGPILKERNLTEDFEWLERECAPISRDAAILVKTSPLLMVVSVATLWLRT</sequence>